<accession>A0AAE3QWC4</accession>
<proteinExistence type="inferred from homology"/>
<dbReference type="RefSeq" id="WP_313984718.1">
    <property type="nucleotide sequence ID" value="NZ_JASJOS010000013.1"/>
</dbReference>
<dbReference type="Pfam" id="PF11307">
    <property type="entry name" value="DUF3109"/>
    <property type="match status" value="1"/>
</dbReference>
<dbReference type="EMBL" id="JASJOS010000013">
    <property type="protein sequence ID" value="MDJ1484014.1"/>
    <property type="molecule type" value="Genomic_DNA"/>
</dbReference>
<evidence type="ECO:0000313" key="2">
    <source>
        <dbReference type="EMBL" id="MDJ1484014.1"/>
    </source>
</evidence>
<dbReference type="AlphaFoldDB" id="A0AAE3QWC4"/>
<protein>
    <submittedName>
        <fullName evidence="2">DUF3109 family protein</fullName>
    </submittedName>
</protein>
<comment type="similarity">
    <text evidence="1">Belongs to the Rv0495c family.</text>
</comment>
<evidence type="ECO:0000313" key="3">
    <source>
        <dbReference type="Proteomes" id="UP001241110"/>
    </source>
</evidence>
<organism evidence="2 3">
    <name type="scientific">Xanthocytophaga flava</name>
    <dbReference type="NCBI Taxonomy" id="3048013"/>
    <lineage>
        <taxon>Bacteria</taxon>
        <taxon>Pseudomonadati</taxon>
        <taxon>Bacteroidota</taxon>
        <taxon>Cytophagia</taxon>
        <taxon>Cytophagales</taxon>
        <taxon>Rhodocytophagaceae</taxon>
        <taxon>Xanthocytophaga</taxon>
    </lineage>
</organism>
<comment type="caution">
    <text evidence="2">The sequence shown here is derived from an EMBL/GenBank/DDBJ whole genome shotgun (WGS) entry which is preliminary data.</text>
</comment>
<gene>
    <name evidence="2" type="ORF">QNI16_26190</name>
</gene>
<name>A0AAE3QWC4_9BACT</name>
<reference evidence="2" key="1">
    <citation type="submission" date="2023-05" db="EMBL/GenBank/DDBJ databases">
        <authorList>
            <person name="Zhang X."/>
        </authorList>
    </citation>
    <scope>NUCLEOTIDE SEQUENCE</scope>
    <source>
        <strain evidence="2">YF14B1</strain>
    </source>
</reference>
<sequence>MLVVGNTYISDDVAEKQFVCDLEKCKGACCTEGDLGAPLDEDELAILETIYPVVAPYLSEEGRKAIEEQGKWIKDFEGDYSTPTIGNRECAYAIYDTKGVLKCAIEQAYLDGKIDYHKPISCHLYPIRITKYDQWDAINYHRWQICHAACQLGESLKVPVYKFLKNPLIRKYGEAWYSELEQEVQNKETEKAISIKKRK</sequence>
<dbReference type="InterPro" id="IPR021458">
    <property type="entry name" value="Rv0495c"/>
</dbReference>
<evidence type="ECO:0000256" key="1">
    <source>
        <dbReference type="ARBA" id="ARBA00093770"/>
    </source>
</evidence>
<dbReference type="Proteomes" id="UP001241110">
    <property type="component" value="Unassembled WGS sequence"/>
</dbReference>